<accession>A0A7S3BJH2</accession>
<feature type="compositionally biased region" description="Basic and acidic residues" evidence="1">
    <location>
        <begin position="60"/>
        <end position="74"/>
    </location>
</feature>
<name>A0A7S3BJH2_9VIRI</name>
<feature type="region of interest" description="Disordered" evidence="1">
    <location>
        <begin position="164"/>
        <end position="208"/>
    </location>
</feature>
<organism evidence="2">
    <name type="scientific">Prasinoderma singulare</name>
    <dbReference type="NCBI Taxonomy" id="676789"/>
    <lineage>
        <taxon>Eukaryota</taxon>
        <taxon>Viridiplantae</taxon>
        <taxon>Prasinodermophyta</taxon>
        <taxon>Prasinodermophyceae</taxon>
        <taxon>Prasinodermales</taxon>
        <taxon>Prasinodermaceae</taxon>
        <taxon>Prasinoderma</taxon>
    </lineage>
</organism>
<protein>
    <submittedName>
        <fullName evidence="2">Uncharacterized protein</fullName>
    </submittedName>
</protein>
<feature type="compositionally biased region" description="Low complexity" evidence="1">
    <location>
        <begin position="89"/>
        <end position="105"/>
    </location>
</feature>
<dbReference type="EMBL" id="HBHY01009875">
    <property type="protein sequence ID" value="CAE0137343.1"/>
    <property type="molecule type" value="Transcribed_RNA"/>
</dbReference>
<dbReference type="AlphaFoldDB" id="A0A7S3BJH2"/>
<sequence>MPLRGGAFSNLGGEFGSAAVGGVSEHDVLGMESRLAQLRADMKHEKEKRSGGAPFWNRGQEGRLHNYRTGKDLPKAPPKPRTPTEPRQRASAGRQASAAYVAHTAAHAQHAPAPAQVGPAYAAATEVCVSAAAEGAGSVVGASEEAFDEAESRRSFLEALNEWRTGGSSGVESTQEGSGGGDSSGGAAAVSTATGEDAAPRPQSSHTAVRPATYFARLAISKEAKVAGAEAAAAVPTAAGLLASDAVVRGKANRPEAVVASLEQAEAEAEAHGEEAPVVVAPDAPRVETPAPVKLDPHTASLEELLGGEEIERATVVEFR</sequence>
<feature type="compositionally biased region" description="Basic and acidic residues" evidence="1">
    <location>
        <begin position="41"/>
        <end position="50"/>
    </location>
</feature>
<feature type="compositionally biased region" description="Low complexity" evidence="1">
    <location>
        <begin position="185"/>
        <end position="195"/>
    </location>
</feature>
<proteinExistence type="predicted"/>
<gene>
    <name evidence="2" type="ORF">PSIN1315_LOCUS6362</name>
</gene>
<evidence type="ECO:0000256" key="1">
    <source>
        <dbReference type="SAM" id="MobiDB-lite"/>
    </source>
</evidence>
<evidence type="ECO:0000313" key="2">
    <source>
        <dbReference type="EMBL" id="CAE0137343.1"/>
    </source>
</evidence>
<reference evidence="2" key="1">
    <citation type="submission" date="2021-01" db="EMBL/GenBank/DDBJ databases">
        <authorList>
            <person name="Corre E."/>
            <person name="Pelletier E."/>
            <person name="Niang G."/>
            <person name="Scheremetjew M."/>
            <person name="Finn R."/>
            <person name="Kale V."/>
            <person name="Holt S."/>
            <person name="Cochrane G."/>
            <person name="Meng A."/>
            <person name="Brown T."/>
            <person name="Cohen L."/>
        </authorList>
    </citation>
    <scope>NUCLEOTIDE SEQUENCE</scope>
    <source>
        <strain evidence="2">RCC927</strain>
    </source>
</reference>
<feature type="region of interest" description="Disordered" evidence="1">
    <location>
        <begin position="41"/>
        <end position="105"/>
    </location>
</feature>